<accession>A0A1B3Z5T6</accession>
<reference evidence="4 5" key="1">
    <citation type="submission" date="2016-01" db="EMBL/GenBank/DDBJ databases">
        <title>Complete genome and mega plasmid sequence of Sphingomonas panacis DCY99 elicits systemic resistance in rice to Xanthomonas oryzae.</title>
        <authorList>
            <person name="Kim Y.J."/>
            <person name="Yang D.C."/>
            <person name="Sing P."/>
        </authorList>
    </citation>
    <scope>NUCLEOTIDE SEQUENCE [LARGE SCALE GENOMIC DNA]</scope>
    <source>
        <strain evidence="4 5">DCY99</strain>
    </source>
</reference>
<dbReference type="Pfam" id="PF05016">
    <property type="entry name" value="ParE_toxin"/>
    <property type="match status" value="1"/>
</dbReference>
<evidence type="ECO:0000313" key="5">
    <source>
        <dbReference type="Proteomes" id="UP000094256"/>
    </source>
</evidence>
<dbReference type="PANTHER" id="PTHR33755:SF9">
    <property type="entry name" value="TOXIN PARE1"/>
    <property type="match status" value="1"/>
</dbReference>
<evidence type="ECO:0000256" key="3">
    <source>
        <dbReference type="PIRNR" id="PIRNR029218"/>
    </source>
</evidence>
<keyword evidence="2" id="KW-1277">Toxin-antitoxin system</keyword>
<sequence>MRLELSRKAKADLDDIRDYSVQRFGEARAILYLDPIEQAFRRILQFPESGASRSDLSTELRSISVGRHRLYYRVYAERVRIVRILHHAMEIERHL</sequence>
<dbReference type="InterPro" id="IPR051803">
    <property type="entry name" value="TA_system_RelE-like_toxin"/>
</dbReference>
<dbReference type="Proteomes" id="UP000094256">
    <property type="component" value="Chromosome"/>
</dbReference>
<dbReference type="InterPro" id="IPR028344">
    <property type="entry name" value="ParE1/4"/>
</dbReference>
<dbReference type="EMBL" id="CP014168">
    <property type="protein sequence ID" value="AOH82791.1"/>
    <property type="molecule type" value="Genomic_DNA"/>
</dbReference>
<protein>
    <recommendedName>
        <fullName evidence="3">Toxin</fullName>
    </recommendedName>
</protein>
<dbReference type="SUPFAM" id="SSF143011">
    <property type="entry name" value="RelE-like"/>
    <property type="match status" value="1"/>
</dbReference>
<dbReference type="InterPro" id="IPR007712">
    <property type="entry name" value="RelE/ParE_toxin"/>
</dbReference>
<dbReference type="Gene3D" id="3.30.2310.20">
    <property type="entry name" value="RelE-like"/>
    <property type="match status" value="1"/>
</dbReference>
<dbReference type="InterPro" id="IPR035093">
    <property type="entry name" value="RelE/ParE_toxin_dom_sf"/>
</dbReference>
<name>A0A1B3Z5T6_9SPHN</name>
<evidence type="ECO:0000256" key="2">
    <source>
        <dbReference type="ARBA" id="ARBA00022649"/>
    </source>
</evidence>
<comment type="similarity">
    <text evidence="1 3">Belongs to the RelE toxin family.</text>
</comment>
<dbReference type="OrthoDB" id="7173315at2"/>
<keyword evidence="5" id="KW-1185">Reference proteome</keyword>
<dbReference type="PIRSF" id="PIRSF029218">
    <property type="entry name" value="ParE"/>
    <property type="match status" value="1"/>
</dbReference>
<evidence type="ECO:0000256" key="1">
    <source>
        <dbReference type="ARBA" id="ARBA00006226"/>
    </source>
</evidence>
<evidence type="ECO:0000313" key="4">
    <source>
        <dbReference type="EMBL" id="AOH82791.1"/>
    </source>
</evidence>
<dbReference type="RefSeq" id="WP_069203375.1">
    <property type="nucleotide sequence ID" value="NZ_CP014168.1"/>
</dbReference>
<gene>
    <name evidence="4" type="ORF">AWL63_01135</name>
</gene>
<dbReference type="AlphaFoldDB" id="A0A1B3Z5T6"/>
<proteinExistence type="inferred from homology"/>
<dbReference type="PANTHER" id="PTHR33755">
    <property type="entry name" value="TOXIN PARE1-RELATED"/>
    <property type="match status" value="1"/>
</dbReference>
<dbReference type="KEGG" id="span:AWL63_01135"/>
<dbReference type="STRING" id="1560345.AWL63_01135"/>
<organism evidence="4 5">
    <name type="scientific">Sphingomonas panacis</name>
    <dbReference type="NCBI Taxonomy" id="1560345"/>
    <lineage>
        <taxon>Bacteria</taxon>
        <taxon>Pseudomonadati</taxon>
        <taxon>Pseudomonadota</taxon>
        <taxon>Alphaproteobacteria</taxon>
        <taxon>Sphingomonadales</taxon>
        <taxon>Sphingomonadaceae</taxon>
        <taxon>Sphingomonas</taxon>
    </lineage>
</organism>